<protein>
    <submittedName>
        <fullName evidence="8">Basigin-like isoform X2</fullName>
    </submittedName>
</protein>
<dbReference type="Gene3D" id="2.60.40.10">
    <property type="entry name" value="Immunoglobulins"/>
    <property type="match status" value="3"/>
</dbReference>
<dbReference type="SUPFAM" id="SSF48726">
    <property type="entry name" value="Immunoglobulin"/>
    <property type="match status" value="3"/>
</dbReference>
<evidence type="ECO:0000259" key="6">
    <source>
        <dbReference type="PROSITE" id="PS50835"/>
    </source>
</evidence>
<keyword evidence="1" id="KW-0677">Repeat</keyword>
<feature type="domain" description="Ig-like" evidence="6">
    <location>
        <begin position="201"/>
        <end position="292"/>
    </location>
</feature>
<dbReference type="SMART" id="SM00408">
    <property type="entry name" value="IGc2"/>
    <property type="match status" value="3"/>
</dbReference>
<gene>
    <name evidence="8" type="primary">LOC106820025</name>
</gene>
<dbReference type="InterPro" id="IPR013098">
    <property type="entry name" value="Ig_I-set"/>
</dbReference>
<dbReference type="GeneID" id="106820025"/>
<dbReference type="PANTHER" id="PTHR44170:SF6">
    <property type="entry name" value="CONTACTIN"/>
    <property type="match status" value="1"/>
</dbReference>
<dbReference type="SMART" id="SM00409">
    <property type="entry name" value="IG"/>
    <property type="match status" value="3"/>
</dbReference>
<accession>A0ABM1F6K8</accession>
<sequence length="356" mass="39287">MSRTLIIVALLAPLCAYGQDTIYNQIITGQHVYQAGDTMTLKCTVSPSPVLIQWTKNNVKIINGVAGTSITVNSLYSKNMVESILTIENLSPSHSGSYRCMSDGNPDPFKVVVVTVVGKESIILSKFGESGTLNCNSDKKVQWTKEGAALNESLTEKYDFGTNASLTVKDVQLPDVGAYYCTPAENGDSSVEFELQVMGHPNETFHKSKNIIEGDNHTITCSPIGSPDGLNVTWYKDAKLLVESDHLMLQQVNNSDSVRLLIISARINEESGKFECLVRNDFGNASTVITIRVKDKLAALWPFLGICAEVALLCLIIFIYEKKRSKDEDDDDIANENMKNANDHKDQDLRHRNTKS</sequence>
<dbReference type="Pfam" id="PF07679">
    <property type="entry name" value="I-set"/>
    <property type="match status" value="2"/>
</dbReference>
<keyword evidence="4" id="KW-1133">Transmembrane helix</keyword>
<evidence type="ECO:0000256" key="3">
    <source>
        <dbReference type="SAM" id="MobiDB-lite"/>
    </source>
</evidence>
<evidence type="ECO:0000256" key="1">
    <source>
        <dbReference type="ARBA" id="ARBA00022737"/>
    </source>
</evidence>
<evidence type="ECO:0000256" key="5">
    <source>
        <dbReference type="SAM" id="SignalP"/>
    </source>
</evidence>
<keyword evidence="2" id="KW-1015">Disulfide bond</keyword>
<feature type="signal peptide" evidence="5">
    <location>
        <begin position="1"/>
        <end position="18"/>
    </location>
</feature>
<keyword evidence="4" id="KW-0812">Transmembrane</keyword>
<feature type="chain" id="PRO_5045349628" evidence="5">
    <location>
        <begin position="19"/>
        <end position="356"/>
    </location>
</feature>
<dbReference type="Proteomes" id="UP000695022">
    <property type="component" value="Unplaced"/>
</dbReference>
<feature type="domain" description="Ig-like" evidence="6">
    <location>
        <begin position="36"/>
        <end position="115"/>
    </location>
</feature>
<evidence type="ECO:0000313" key="7">
    <source>
        <dbReference type="Proteomes" id="UP000695022"/>
    </source>
</evidence>
<proteinExistence type="predicted"/>
<evidence type="ECO:0000313" key="8">
    <source>
        <dbReference type="RefSeq" id="XP_014680079.1"/>
    </source>
</evidence>
<keyword evidence="5" id="KW-0732">Signal</keyword>
<feature type="compositionally biased region" description="Basic and acidic residues" evidence="3">
    <location>
        <begin position="341"/>
        <end position="356"/>
    </location>
</feature>
<dbReference type="PROSITE" id="PS50835">
    <property type="entry name" value="IG_LIKE"/>
    <property type="match status" value="3"/>
</dbReference>
<dbReference type="InterPro" id="IPR036179">
    <property type="entry name" value="Ig-like_dom_sf"/>
</dbReference>
<organism evidence="7 8">
    <name type="scientific">Priapulus caudatus</name>
    <name type="common">Priapulid worm</name>
    <dbReference type="NCBI Taxonomy" id="37621"/>
    <lineage>
        <taxon>Eukaryota</taxon>
        <taxon>Metazoa</taxon>
        <taxon>Ecdysozoa</taxon>
        <taxon>Scalidophora</taxon>
        <taxon>Priapulida</taxon>
        <taxon>Priapulimorpha</taxon>
        <taxon>Priapulimorphida</taxon>
        <taxon>Priapulidae</taxon>
        <taxon>Priapulus</taxon>
    </lineage>
</organism>
<evidence type="ECO:0000256" key="4">
    <source>
        <dbReference type="SAM" id="Phobius"/>
    </source>
</evidence>
<dbReference type="RefSeq" id="XP_014680079.1">
    <property type="nucleotide sequence ID" value="XM_014824593.1"/>
</dbReference>
<dbReference type="InterPro" id="IPR013783">
    <property type="entry name" value="Ig-like_fold"/>
</dbReference>
<feature type="region of interest" description="Disordered" evidence="3">
    <location>
        <begin position="325"/>
        <end position="356"/>
    </location>
</feature>
<dbReference type="CDD" id="cd00096">
    <property type="entry name" value="Ig"/>
    <property type="match status" value="1"/>
</dbReference>
<dbReference type="Pfam" id="PF13927">
    <property type="entry name" value="Ig_3"/>
    <property type="match status" value="1"/>
</dbReference>
<keyword evidence="7" id="KW-1185">Reference proteome</keyword>
<feature type="domain" description="Ig-like" evidence="6">
    <location>
        <begin position="128"/>
        <end position="198"/>
    </location>
</feature>
<name>A0ABM1F6K8_PRICU</name>
<keyword evidence="4" id="KW-0472">Membrane</keyword>
<dbReference type="PANTHER" id="PTHR44170">
    <property type="entry name" value="PROTEIN SIDEKICK"/>
    <property type="match status" value="1"/>
</dbReference>
<evidence type="ECO:0000256" key="2">
    <source>
        <dbReference type="ARBA" id="ARBA00023157"/>
    </source>
</evidence>
<feature type="transmembrane region" description="Helical" evidence="4">
    <location>
        <begin position="299"/>
        <end position="320"/>
    </location>
</feature>
<dbReference type="InterPro" id="IPR003598">
    <property type="entry name" value="Ig_sub2"/>
</dbReference>
<dbReference type="InterPro" id="IPR003599">
    <property type="entry name" value="Ig_sub"/>
</dbReference>
<reference evidence="8" key="1">
    <citation type="submission" date="2025-08" db="UniProtKB">
        <authorList>
            <consortium name="RefSeq"/>
        </authorList>
    </citation>
    <scope>IDENTIFICATION</scope>
</reference>
<dbReference type="InterPro" id="IPR007110">
    <property type="entry name" value="Ig-like_dom"/>
</dbReference>